<evidence type="ECO:0000256" key="4">
    <source>
        <dbReference type="ARBA" id="ARBA00023136"/>
    </source>
</evidence>
<dbReference type="Proteomes" id="UP000323732">
    <property type="component" value="Unassembled WGS sequence"/>
</dbReference>
<protein>
    <submittedName>
        <fullName evidence="7">Phage holin family protein</fullName>
    </submittedName>
</protein>
<keyword evidence="2 6" id="KW-0812">Transmembrane</keyword>
<reference evidence="7 8" key="1">
    <citation type="submission" date="2019-08" db="EMBL/GenBank/DDBJ databases">
        <title>Bacillus genomes from the desert of Cuatro Cienegas, Coahuila.</title>
        <authorList>
            <person name="Olmedo-Alvarez G."/>
        </authorList>
    </citation>
    <scope>NUCLEOTIDE SEQUENCE [LARGE SCALE GENOMIC DNA]</scope>
    <source>
        <strain evidence="7 8">CH37_1T</strain>
    </source>
</reference>
<sequence>MKRMEVAGVKSIGALFIGFMTYILGIVNEAVVVLIFFMLLDMGTGLLRSWLTKSWNSTVGMAGIIKKVTILILVGMAGGVEFVIASAGQDARGIVVLGVTSFFIVNEGISILENSAQLGLPIPPILYNALEKLHREPAGKEHFLERNPHLQELDKVELIKEVEVLQKEINLDKTDKQ</sequence>
<keyword evidence="3 6" id="KW-1133">Transmembrane helix</keyword>
<dbReference type="EMBL" id="VTES01000001">
    <property type="protein sequence ID" value="TYS66385.1"/>
    <property type="molecule type" value="Genomic_DNA"/>
</dbReference>
<comment type="similarity">
    <text evidence="5">Belongs to the bacteriophage holin family. Cp-1 holin subfamily.</text>
</comment>
<evidence type="ECO:0000256" key="2">
    <source>
        <dbReference type="ARBA" id="ARBA00022692"/>
    </source>
</evidence>
<organism evidence="7 8">
    <name type="scientific">Bacillus infantis</name>
    <dbReference type="NCBI Taxonomy" id="324767"/>
    <lineage>
        <taxon>Bacteria</taxon>
        <taxon>Bacillati</taxon>
        <taxon>Bacillota</taxon>
        <taxon>Bacilli</taxon>
        <taxon>Bacillales</taxon>
        <taxon>Bacillaceae</taxon>
        <taxon>Bacillus</taxon>
    </lineage>
</organism>
<name>A0A5D4SSN6_9BACI</name>
<comment type="subcellular location">
    <subcellularLocation>
        <location evidence="1">Membrane</location>
        <topology evidence="1">Multi-pass membrane protein</topology>
    </subcellularLocation>
</comment>
<feature type="transmembrane region" description="Helical" evidence="6">
    <location>
        <begin position="59"/>
        <end position="84"/>
    </location>
</feature>
<evidence type="ECO:0000313" key="8">
    <source>
        <dbReference type="Proteomes" id="UP000323732"/>
    </source>
</evidence>
<dbReference type="InterPro" id="IPR006480">
    <property type="entry name" value="Phage_holin_4_1"/>
</dbReference>
<dbReference type="GO" id="GO:0016020">
    <property type="term" value="C:membrane"/>
    <property type="evidence" value="ECO:0007669"/>
    <property type="project" value="UniProtKB-SubCell"/>
</dbReference>
<dbReference type="NCBIfam" id="TIGR01593">
    <property type="entry name" value="holin_tox_secr"/>
    <property type="match status" value="1"/>
</dbReference>
<evidence type="ECO:0000256" key="6">
    <source>
        <dbReference type="SAM" id="Phobius"/>
    </source>
</evidence>
<feature type="transmembrane region" description="Helical" evidence="6">
    <location>
        <begin position="12"/>
        <end position="39"/>
    </location>
</feature>
<keyword evidence="4 6" id="KW-0472">Membrane</keyword>
<proteinExistence type="inferred from homology"/>
<evidence type="ECO:0000256" key="1">
    <source>
        <dbReference type="ARBA" id="ARBA00004141"/>
    </source>
</evidence>
<comment type="caution">
    <text evidence="7">The sequence shown here is derived from an EMBL/GenBank/DDBJ whole genome shotgun (WGS) entry which is preliminary data.</text>
</comment>
<dbReference type="Pfam" id="PF05105">
    <property type="entry name" value="Phage_holin_4_1"/>
    <property type="match status" value="1"/>
</dbReference>
<evidence type="ECO:0000256" key="5">
    <source>
        <dbReference type="ARBA" id="ARBA00023600"/>
    </source>
</evidence>
<dbReference type="AlphaFoldDB" id="A0A5D4SSN6"/>
<accession>A0A5D4SSN6</accession>
<gene>
    <name evidence="7" type="ORF">FZD47_02545</name>
</gene>
<evidence type="ECO:0000313" key="7">
    <source>
        <dbReference type="EMBL" id="TYS66385.1"/>
    </source>
</evidence>
<evidence type="ECO:0000256" key="3">
    <source>
        <dbReference type="ARBA" id="ARBA00022989"/>
    </source>
</evidence>